<dbReference type="Proteomes" id="UP000019141">
    <property type="component" value="Unassembled WGS sequence"/>
</dbReference>
<dbReference type="EMBL" id="AZHW01000830">
    <property type="protein sequence ID" value="ETW96115.1"/>
    <property type="molecule type" value="Genomic_DNA"/>
</dbReference>
<protein>
    <submittedName>
        <fullName evidence="1">Uncharacterized protein</fullName>
    </submittedName>
</protein>
<evidence type="ECO:0000313" key="2">
    <source>
        <dbReference type="Proteomes" id="UP000019141"/>
    </source>
</evidence>
<name>W4LEI6_ENTF1</name>
<sequence>MRKLKKQRRLITIKKTKHILLGFTGAQTDYFFSMDTGE</sequence>
<dbReference type="AlphaFoldDB" id="W4LEI6"/>
<accession>W4LEI6</accession>
<reference evidence="1 2" key="1">
    <citation type="journal article" date="2014" name="Nature">
        <title>An environmental bacterial taxon with a large and distinct metabolic repertoire.</title>
        <authorList>
            <person name="Wilson M.C."/>
            <person name="Mori T."/>
            <person name="Ruckert C."/>
            <person name="Uria A.R."/>
            <person name="Helf M.J."/>
            <person name="Takada K."/>
            <person name="Gernert C."/>
            <person name="Steffens U.A."/>
            <person name="Heycke N."/>
            <person name="Schmitt S."/>
            <person name="Rinke C."/>
            <person name="Helfrich E.J."/>
            <person name="Brachmann A.O."/>
            <person name="Gurgui C."/>
            <person name="Wakimoto T."/>
            <person name="Kracht M."/>
            <person name="Crusemann M."/>
            <person name="Hentschel U."/>
            <person name="Abe I."/>
            <person name="Matsunaga S."/>
            <person name="Kalinowski J."/>
            <person name="Takeyama H."/>
            <person name="Piel J."/>
        </authorList>
    </citation>
    <scope>NUCLEOTIDE SEQUENCE [LARGE SCALE GENOMIC DNA]</scope>
    <source>
        <strain evidence="2">TSY1</strain>
    </source>
</reference>
<organism evidence="1 2">
    <name type="scientific">Entotheonella factor</name>
    <dbReference type="NCBI Taxonomy" id="1429438"/>
    <lineage>
        <taxon>Bacteria</taxon>
        <taxon>Pseudomonadati</taxon>
        <taxon>Nitrospinota/Tectimicrobiota group</taxon>
        <taxon>Candidatus Tectimicrobiota</taxon>
        <taxon>Candidatus Entotheonellia</taxon>
        <taxon>Candidatus Entotheonellales</taxon>
        <taxon>Candidatus Entotheonellaceae</taxon>
        <taxon>Candidatus Entotheonella</taxon>
    </lineage>
</organism>
<comment type="caution">
    <text evidence="1">The sequence shown here is derived from an EMBL/GenBank/DDBJ whole genome shotgun (WGS) entry which is preliminary data.</text>
</comment>
<gene>
    <name evidence="1" type="ORF">ETSY1_27855</name>
</gene>
<proteinExistence type="predicted"/>
<keyword evidence="2" id="KW-1185">Reference proteome</keyword>
<dbReference type="HOGENOM" id="CLU_3326039_0_0_7"/>
<evidence type="ECO:0000313" key="1">
    <source>
        <dbReference type="EMBL" id="ETW96115.1"/>
    </source>
</evidence>